<evidence type="ECO:0000313" key="3">
    <source>
        <dbReference type="EMBL" id="MFD2753878.1"/>
    </source>
</evidence>
<keyword evidence="2" id="KW-0732">Signal</keyword>
<dbReference type="PANTHER" id="PTHR42928">
    <property type="entry name" value="TRICARBOXYLATE-BINDING PROTEIN"/>
    <property type="match status" value="1"/>
</dbReference>
<dbReference type="CDD" id="cd13578">
    <property type="entry name" value="PBP2_Bug27"/>
    <property type="match status" value="1"/>
</dbReference>
<dbReference type="InterPro" id="IPR042100">
    <property type="entry name" value="Bug_dom1"/>
</dbReference>
<evidence type="ECO:0000256" key="1">
    <source>
        <dbReference type="ARBA" id="ARBA00006987"/>
    </source>
</evidence>
<dbReference type="SUPFAM" id="SSF53850">
    <property type="entry name" value="Periplasmic binding protein-like II"/>
    <property type="match status" value="1"/>
</dbReference>
<feature type="chain" id="PRO_5047384363" evidence="2">
    <location>
        <begin position="34"/>
        <end position="334"/>
    </location>
</feature>
<comment type="similarity">
    <text evidence="1">Belongs to the UPF0065 (bug) family.</text>
</comment>
<dbReference type="EMBL" id="JBHUMV010000003">
    <property type="protein sequence ID" value="MFD2753878.1"/>
    <property type="molecule type" value="Genomic_DNA"/>
</dbReference>
<proteinExistence type="inferred from homology"/>
<gene>
    <name evidence="3" type="ORF">ACFSW6_07235</name>
</gene>
<reference evidence="4" key="1">
    <citation type="journal article" date="2019" name="Int. J. Syst. Evol. Microbiol.">
        <title>The Global Catalogue of Microorganisms (GCM) 10K type strain sequencing project: providing services to taxonomists for standard genome sequencing and annotation.</title>
        <authorList>
            <consortium name="The Broad Institute Genomics Platform"/>
            <consortium name="The Broad Institute Genome Sequencing Center for Infectious Disease"/>
            <person name="Wu L."/>
            <person name="Ma J."/>
        </authorList>
    </citation>
    <scope>NUCLEOTIDE SEQUENCE [LARGE SCALE GENOMIC DNA]</scope>
    <source>
        <strain evidence="4">TISTR 1906</strain>
    </source>
</reference>
<dbReference type="Gene3D" id="3.40.190.10">
    <property type="entry name" value="Periplasmic binding protein-like II"/>
    <property type="match status" value="1"/>
</dbReference>
<sequence>MHFSTPSRTLAACAGAALLGLMAAAMPAGPAFAQADYPSKPIRLIVPFPPGGGTDMIARAVAQKMAEQNKWNVVVDNRPGAGGNLGVDAVAKAAPDGYTLVMGQTSNLAINPTLYAKLPYKPLKDLAPVALVSSSPIVMVAQVTSPFKSYADVVAAAKKAPESLTLGFSGNGTVAHLAGELAENAAGIQLRHVPYKGAAQALTDVMSGQVDLYMSSIPTLLGHVRSGKLRPIAVTSKTRSSQLPDTPTLAEAGYKDFDAISWFGILAPAGTPAAIVNKLNQAINQALKQPDVAERLRSEGGDVLGGSPEQFAQLLKTEIPRWGEIVKRSGASLD</sequence>
<dbReference type="Pfam" id="PF03401">
    <property type="entry name" value="TctC"/>
    <property type="match status" value="1"/>
</dbReference>
<evidence type="ECO:0000313" key="4">
    <source>
        <dbReference type="Proteomes" id="UP001597463"/>
    </source>
</evidence>
<dbReference type="Proteomes" id="UP001597463">
    <property type="component" value="Unassembled WGS sequence"/>
</dbReference>
<protein>
    <submittedName>
        <fullName evidence="3">Bug family tripartite tricarboxylate transporter substrate binding protein</fullName>
    </submittedName>
</protein>
<comment type="caution">
    <text evidence="3">The sequence shown here is derived from an EMBL/GenBank/DDBJ whole genome shotgun (WGS) entry which is preliminary data.</text>
</comment>
<dbReference type="Gene3D" id="3.40.190.150">
    <property type="entry name" value="Bordetella uptake gene, domain 1"/>
    <property type="match status" value="1"/>
</dbReference>
<dbReference type="PANTHER" id="PTHR42928:SF5">
    <property type="entry name" value="BLR1237 PROTEIN"/>
    <property type="match status" value="1"/>
</dbReference>
<accession>A0ABW5UJR5</accession>
<name>A0ABW5UJR5_9BURK</name>
<evidence type="ECO:0000256" key="2">
    <source>
        <dbReference type="SAM" id="SignalP"/>
    </source>
</evidence>
<keyword evidence="4" id="KW-1185">Reference proteome</keyword>
<feature type="signal peptide" evidence="2">
    <location>
        <begin position="1"/>
        <end position="33"/>
    </location>
</feature>
<organism evidence="3 4">
    <name type="scientific">Comamonas terrae</name>
    <dbReference type="NCBI Taxonomy" id="673548"/>
    <lineage>
        <taxon>Bacteria</taxon>
        <taxon>Pseudomonadati</taxon>
        <taxon>Pseudomonadota</taxon>
        <taxon>Betaproteobacteria</taxon>
        <taxon>Burkholderiales</taxon>
        <taxon>Comamonadaceae</taxon>
        <taxon>Comamonas</taxon>
    </lineage>
</organism>
<dbReference type="InterPro" id="IPR005064">
    <property type="entry name" value="BUG"/>
</dbReference>
<dbReference type="PIRSF" id="PIRSF017082">
    <property type="entry name" value="YflP"/>
    <property type="match status" value="1"/>
</dbReference>
<dbReference type="RefSeq" id="WP_066470643.1">
    <property type="nucleotide sequence ID" value="NZ_BCNT01000001.1"/>
</dbReference>